<dbReference type="InterPro" id="IPR011047">
    <property type="entry name" value="Quinoprotein_ADH-like_sf"/>
</dbReference>
<dbReference type="PANTHER" id="PTHR34512:SF30">
    <property type="entry name" value="OUTER MEMBRANE PROTEIN ASSEMBLY FACTOR BAMB"/>
    <property type="match status" value="1"/>
</dbReference>
<dbReference type="SUPFAM" id="SSF50998">
    <property type="entry name" value="Quinoprotein alcohol dehydrogenase-like"/>
    <property type="match status" value="1"/>
</dbReference>
<dbReference type="PANTHER" id="PTHR34512">
    <property type="entry name" value="CELL SURFACE PROTEIN"/>
    <property type="match status" value="1"/>
</dbReference>
<evidence type="ECO:0000313" key="4">
    <source>
        <dbReference type="Proteomes" id="UP000034611"/>
    </source>
</evidence>
<evidence type="ECO:0000313" key="3">
    <source>
        <dbReference type="EMBL" id="KKS80855.1"/>
    </source>
</evidence>
<proteinExistence type="predicted"/>
<feature type="domain" description="Pyrrolo-quinoline quinone repeat" evidence="2">
    <location>
        <begin position="984"/>
        <end position="1089"/>
    </location>
</feature>
<sequence length="1530" mass="168672">MQFKKRSTIGIIIGIIPLLLFFFFKLLTGSISAQTISLVSPNPQTVRVYEKYELKFNVNTASNYPFFQYDENPPSGIAPRIGVSVEGVFTAPSGQILRQPAFYTTEVSKVGTGSSMYFEETSNKYWVIRFSPQEIGTYQVSVSVQDASGITSQQIGTFNATAPNKDGFIKVSSSDPRYFEFTNGRIYWPIGPAWNTNNDYSKYKDTGQNLERVWMGGFGAYSTNFARWISSAERHGNEGIATRLNYAEHLPGHELSYEIFYPEGFRIWIPRWQNDAFAPRFKANTTYQVKLVLKSVNIAGPNNSSYPYGLVARAHNFLSHETAILETENTLRSSPIILGHVNSNQDWRTINTTFTTGSSVYTDVSLYLDNVTAGQVYIDEFSIKEVLPGGGVGGEKIRNPSADLHTYVDPRAAAFFDWQVEEGEKNGVFFKYVVHDKNDWIQNHLNAQGQFVSSDQDGGYYQEENTKARWLLRQWYRYLIGRWGYSTAIQSWELNNEGPPNEDPPGSGSAPHWRTAQAFAKFMHDEDSHPHLATTSLWCCWRPKLWENEILFPDIDYADVHDYSNNSALTEYSGKAATTNDEANWVIETGAMVAEDAIGKPILAGETGLTASSGAPVAELQQANSGVWYHNMLWTELAAGFVFKPNYWWQEHINFIEKEQISTPFNLFIGNLDLNKGGYVDAGATSANSGLRIVGQKNTSKGKAVLWIQNKNHTWKNVFDGTVITPISDSVNTPGLAANTDYKVEFWDTYLGTASVQTIKSASDGTFSIPVSNLTTDIAVKIGDFSTTSSGIRGDANSDGKVDNLDYNIWLSSYTKFTAAGSVEGDFDVNGVVDGIDYTIWFNNYGGVASPTPTTAVSTPTPSPTSTPGPTIAPAVPGEWTQHGHDAQHTNYTDQIITPPWRWKWSWNGPDASGNTVPGKFSIPINVQPVTGGGRVYVAAGDKGVFALAEADGSEVWNANPGGNMNSTVAYDSETSSVFSLSANGTLYKFNSGSGSVTGQFATGSTNELPLPPAIAGSRVYISMGNSVYAIDKNTMQQIWQYNAGSQVDTPPAYSSGKNVVVAVSQDLFVHGINVSDGTRRWRVKPTTRTGGSIGTSNNKSIAEAAYGWPVIAEAHGYVMVKYRLDWNSLWTWSPWPTDNASIRTNLTTTPGEQVLFVMKLEDGSVPFIANVGNGSWGDNNYLPMGPQPVVKRFSDGTEVAYMAIRGDSRYDGRWDSHFGELILDNSLPNWQEGQVRWIQYGNWGWPLVSNHDFPPTDEHPFLSMAGNYLFGGHWALGLSLQINNRDGSLGTYQSPITSSALPHFVSSTSVVAYTSKHYSPNMIAATGGGTDWRPVPYGFYIYNDSVGRIWDEYWGGYSVWVVSNNQVYYRSPDGAIIALEAGDPLASTPKEKVQEVLAGITNFIGGLFAPVVPQSLGAQDTAFSEVISYEKASEFSGKTGTVEGEVKTIFNNGKSVLLGFADPHVGVFKIQILKKDWKNFGEGFGAEMGEDKESLYRQGQRVQVTGKIEWYQGDPVIYVTTPFQIKIVK</sequence>
<dbReference type="EMBL" id="LCEY01000006">
    <property type="protein sequence ID" value="KKS80855.1"/>
    <property type="molecule type" value="Genomic_DNA"/>
</dbReference>
<dbReference type="PROSITE" id="PS00018">
    <property type="entry name" value="EF_HAND_1"/>
    <property type="match status" value="1"/>
</dbReference>
<name>A0A0G1C5A8_9BACT</name>
<dbReference type="Gene3D" id="2.60.40.10">
    <property type="entry name" value="Immunoglobulins"/>
    <property type="match status" value="1"/>
</dbReference>
<dbReference type="SMART" id="SM00564">
    <property type="entry name" value="PQQ"/>
    <property type="match status" value="4"/>
</dbReference>
<dbReference type="Gene3D" id="1.10.1330.10">
    <property type="entry name" value="Dockerin domain"/>
    <property type="match status" value="1"/>
</dbReference>
<organism evidence="3 4">
    <name type="scientific">Candidatus Woesebacteria bacterium GW2011_GWC1_43_10b</name>
    <dbReference type="NCBI Taxonomy" id="1618585"/>
    <lineage>
        <taxon>Bacteria</taxon>
        <taxon>Candidatus Woeseibacteriota</taxon>
    </lineage>
</organism>
<dbReference type="InterPro" id="IPR015943">
    <property type="entry name" value="WD40/YVTN_repeat-like_dom_sf"/>
</dbReference>
<dbReference type="InterPro" id="IPR018391">
    <property type="entry name" value="PQQ_b-propeller_rpt"/>
</dbReference>
<gene>
    <name evidence="3" type="ORF">UV56_C0006G0003</name>
</gene>
<dbReference type="PATRIC" id="fig|1618585.3.peg.114"/>
<dbReference type="InterPro" id="IPR002372">
    <property type="entry name" value="PQQ_rpt_dom"/>
</dbReference>
<comment type="caution">
    <text evidence="3">The sequence shown here is derived from an EMBL/GenBank/DDBJ whole genome shotgun (WGS) entry which is preliminary data.</text>
</comment>
<dbReference type="InterPro" id="IPR017853">
    <property type="entry name" value="GH"/>
</dbReference>
<dbReference type="Proteomes" id="UP000034611">
    <property type="component" value="Unassembled WGS sequence"/>
</dbReference>
<accession>A0A0G1C5A8</accession>
<dbReference type="SUPFAM" id="SSF51445">
    <property type="entry name" value="(Trans)glycosidases"/>
    <property type="match status" value="1"/>
</dbReference>
<dbReference type="Gene3D" id="2.130.10.10">
    <property type="entry name" value="YVTN repeat-like/Quinoprotein amine dehydrogenase"/>
    <property type="match status" value="1"/>
</dbReference>
<keyword evidence="1" id="KW-0472">Membrane</keyword>
<protein>
    <recommendedName>
        <fullName evidence="2">Pyrrolo-quinoline quinone repeat domain-containing protein</fullName>
    </recommendedName>
</protein>
<keyword evidence="1" id="KW-0812">Transmembrane</keyword>
<feature type="transmembrane region" description="Helical" evidence="1">
    <location>
        <begin position="7"/>
        <end position="27"/>
    </location>
</feature>
<evidence type="ECO:0000259" key="2">
    <source>
        <dbReference type="Pfam" id="PF13360"/>
    </source>
</evidence>
<evidence type="ECO:0000256" key="1">
    <source>
        <dbReference type="SAM" id="Phobius"/>
    </source>
</evidence>
<dbReference type="InterPro" id="IPR036439">
    <property type="entry name" value="Dockerin_dom_sf"/>
</dbReference>
<reference evidence="3 4" key="1">
    <citation type="journal article" date="2015" name="Nature">
        <title>rRNA introns, odd ribosomes, and small enigmatic genomes across a large radiation of phyla.</title>
        <authorList>
            <person name="Brown C.T."/>
            <person name="Hug L.A."/>
            <person name="Thomas B.C."/>
            <person name="Sharon I."/>
            <person name="Castelle C.J."/>
            <person name="Singh A."/>
            <person name="Wilkins M.J."/>
            <person name="Williams K.H."/>
            <person name="Banfield J.F."/>
        </authorList>
    </citation>
    <scope>NUCLEOTIDE SEQUENCE [LARGE SCALE GENOMIC DNA]</scope>
</reference>
<dbReference type="Pfam" id="PF13360">
    <property type="entry name" value="PQQ_2"/>
    <property type="match status" value="1"/>
</dbReference>
<dbReference type="Gene3D" id="2.60.120.260">
    <property type="entry name" value="Galactose-binding domain-like"/>
    <property type="match status" value="1"/>
</dbReference>
<dbReference type="SUPFAM" id="SSF63446">
    <property type="entry name" value="Type I dockerin domain"/>
    <property type="match status" value="1"/>
</dbReference>
<dbReference type="GO" id="GO:0000272">
    <property type="term" value="P:polysaccharide catabolic process"/>
    <property type="evidence" value="ECO:0007669"/>
    <property type="project" value="InterPro"/>
</dbReference>
<dbReference type="InterPro" id="IPR013783">
    <property type="entry name" value="Ig-like_fold"/>
</dbReference>
<keyword evidence="1" id="KW-1133">Transmembrane helix</keyword>
<dbReference type="InterPro" id="IPR018247">
    <property type="entry name" value="EF_Hand_1_Ca_BS"/>
</dbReference>